<protein>
    <submittedName>
        <fullName evidence="2">Uncharacterized protein</fullName>
    </submittedName>
</protein>
<dbReference type="AlphaFoldDB" id="A0A2N5T4P5"/>
<gene>
    <name evidence="2" type="ORF">PCANC_08319</name>
</gene>
<dbReference type="Proteomes" id="UP000235388">
    <property type="component" value="Unassembled WGS sequence"/>
</dbReference>
<reference evidence="2 3" key="1">
    <citation type="submission" date="2017-11" db="EMBL/GenBank/DDBJ databases">
        <title>De novo assembly and phasing of dikaryotic genomes from two isolates of Puccinia coronata f. sp. avenae, the causal agent of oat crown rust.</title>
        <authorList>
            <person name="Miller M.E."/>
            <person name="Zhang Y."/>
            <person name="Omidvar V."/>
            <person name="Sperschneider J."/>
            <person name="Schwessinger B."/>
            <person name="Raley C."/>
            <person name="Palmer J.M."/>
            <person name="Garnica D."/>
            <person name="Upadhyaya N."/>
            <person name="Rathjen J."/>
            <person name="Taylor J.M."/>
            <person name="Park R.F."/>
            <person name="Dodds P.N."/>
            <person name="Hirsch C.D."/>
            <person name="Kianian S.F."/>
            <person name="Figueroa M."/>
        </authorList>
    </citation>
    <scope>NUCLEOTIDE SEQUENCE [LARGE SCALE GENOMIC DNA]</scope>
    <source>
        <strain evidence="2">12NC29</strain>
    </source>
</reference>
<evidence type="ECO:0000313" key="3">
    <source>
        <dbReference type="Proteomes" id="UP000235388"/>
    </source>
</evidence>
<sequence length="122" mass="12487">MVLAHVPVSGGGPGLMHNSRVFQRSTVGQSLTPGTNVPRRLPPGTFLIGDAGTAGINRSNTAARAVLKQPCLTGGRTDTVRPKQEPTGLSDPPAGALVGQCLSDHQSNTAVRAPLKLPCSTA</sequence>
<organism evidence="2 3">
    <name type="scientific">Puccinia coronata f. sp. avenae</name>
    <dbReference type="NCBI Taxonomy" id="200324"/>
    <lineage>
        <taxon>Eukaryota</taxon>
        <taxon>Fungi</taxon>
        <taxon>Dikarya</taxon>
        <taxon>Basidiomycota</taxon>
        <taxon>Pucciniomycotina</taxon>
        <taxon>Pucciniomycetes</taxon>
        <taxon>Pucciniales</taxon>
        <taxon>Pucciniaceae</taxon>
        <taxon>Puccinia</taxon>
    </lineage>
</organism>
<name>A0A2N5T4P5_9BASI</name>
<evidence type="ECO:0000313" key="2">
    <source>
        <dbReference type="EMBL" id="PLW20440.1"/>
    </source>
</evidence>
<keyword evidence="3" id="KW-1185">Reference proteome</keyword>
<proteinExistence type="predicted"/>
<comment type="caution">
    <text evidence="2">The sequence shown here is derived from an EMBL/GenBank/DDBJ whole genome shotgun (WGS) entry which is preliminary data.</text>
</comment>
<evidence type="ECO:0000256" key="1">
    <source>
        <dbReference type="SAM" id="MobiDB-lite"/>
    </source>
</evidence>
<feature type="region of interest" description="Disordered" evidence="1">
    <location>
        <begin position="73"/>
        <end position="100"/>
    </location>
</feature>
<dbReference type="EMBL" id="PGCJ01000797">
    <property type="protein sequence ID" value="PLW20440.1"/>
    <property type="molecule type" value="Genomic_DNA"/>
</dbReference>
<dbReference type="OrthoDB" id="2517639at2759"/>
<accession>A0A2N5T4P5</accession>